<dbReference type="OrthoDB" id="9812429at2"/>
<comment type="caution">
    <text evidence="2">The sequence shown here is derived from an EMBL/GenBank/DDBJ whole genome shotgun (WGS) entry which is preliminary data.</text>
</comment>
<evidence type="ECO:0000259" key="1">
    <source>
        <dbReference type="Pfam" id="PF12671"/>
    </source>
</evidence>
<evidence type="ECO:0000313" key="3">
    <source>
        <dbReference type="Proteomes" id="UP000282311"/>
    </source>
</evidence>
<dbReference type="InterPro" id="IPR024301">
    <property type="entry name" value="Amidase_6"/>
</dbReference>
<proteinExistence type="predicted"/>
<gene>
    <name evidence="2" type="ORF">D7M11_29550</name>
</gene>
<organism evidence="2 3">
    <name type="scientific">Paenibacillus ginsengarvi</name>
    <dbReference type="NCBI Taxonomy" id="400777"/>
    <lineage>
        <taxon>Bacteria</taxon>
        <taxon>Bacillati</taxon>
        <taxon>Bacillota</taxon>
        <taxon>Bacilli</taxon>
        <taxon>Bacillales</taxon>
        <taxon>Paenibacillaceae</taxon>
        <taxon>Paenibacillus</taxon>
    </lineage>
</organism>
<name>A0A3B0BFS5_9BACL</name>
<dbReference type="AlphaFoldDB" id="A0A3B0BFS5"/>
<dbReference type="Pfam" id="PF12671">
    <property type="entry name" value="Amidase_6"/>
    <property type="match status" value="1"/>
</dbReference>
<protein>
    <recommendedName>
        <fullName evidence="1">Putative amidase domain-containing protein</fullName>
    </recommendedName>
</protein>
<feature type="domain" description="Putative amidase" evidence="1">
    <location>
        <begin position="177"/>
        <end position="333"/>
    </location>
</feature>
<dbReference type="RefSeq" id="WP_120750875.1">
    <property type="nucleotide sequence ID" value="NZ_RBAH01000029.1"/>
</dbReference>
<reference evidence="2 3" key="1">
    <citation type="journal article" date="2007" name="Int. J. Syst. Evol. Microbiol.">
        <title>Paenibacillus ginsengarvi sp. nov., isolated from soil from ginseng cultivation.</title>
        <authorList>
            <person name="Yoon M.H."/>
            <person name="Ten L.N."/>
            <person name="Im W.T."/>
        </authorList>
    </citation>
    <scope>NUCLEOTIDE SEQUENCE [LARGE SCALE GENOMIC DNA]</scope>
    <source>
        <strain evidence="2 3">KCTC 13059</strain>
    </source>
</reference>
<accession>A0A3B0BFS5</accession>
<evidence type="ECO:0000313" key="2">
    <source>
        <dbReference type="EMBL" id="RKN71241.1"/>
    </source>
</evidence>
<dbReference type="Proteomes" id="UP000282311">
    <property type="component" value="Unassembled WGS sequence"/>
</dbReference>
<sequence length="341" mass="39556">MFANWKSAVYEYAHRRNRLELDGDIRELMPVVRDERFIRKLDTRIRRLQSSRKARGVEPLRSETGLKLLSTDDSGRTVAVELEFRRSTEYGQLGETFIEKRLERERITVTNLNGHWLVTEAHPSSGERRLSSTAQLPPFVLEPGEEETDGRFRSVPYLNYKVLPSVTTDPVYRYTVYDRSKARDYAERWWNGANPKYLQFEVDCTNFVSQCLFAGGAPMNYTGKRESGWWYQGRDGSRELWSYSWAVAHSLQLLLAGSKGGLRAEVVDAPQKLSIGDVICYDWEGDGRFQHNTIVTGFDKAGMPLVDAHTTNSHSRYWDYRDSYAYTPNTRYRFLHIADYL</sequence>
<keyword evidence="3" id="KW-1185">Reference proteome</keyword>
<dbReference type="EMBL" id="RBAH01000029">
    <property type="protein sequence ID" value="RKN71241.1"/>
    <property type="molecule type" value="Genomic_DNA"/>
</dbReference>
<dbReference type="PANTHER" id="PTHR40032:SF1">
    <property type="entry name" value="EXPORTED PROTEIN"/>
    <property type="match status" value="1"/>
</dbReference>
<dbReference type="PANTHER" id="PTHR40032">
    <property type="entry name" value="EXPORTED PROTEIN-RELATED"/>
    <property type="match status" value="1"/>
</dbReference>